<gene>
    <name evidence="1" type="ORF">AJGP001_10805</name>
</gene>
<dbReference type="EMBL" id="CP019401">
    <property type="protein sequence ID" value="AQU81065.1"/>
    <property type="molecule type" value="Genomic_DNA"/>
</dbReference>
<sequence length="126" mass="13876">MDFAKTDAYLLRLSGAENYKALTPVEKEEFVFTAYERLSLYYAESMLTPKVVALQTLYMTKSASVDGEEGVALQNIRKAGAKSYSLEGVSVTFDDNATGDGIAPDVLAYFELLESQKSRARVGRLV</sequence>
<evidence type="ECO:0008006" key="3">
    <source>
        <dbReference type="Google" id="ProtNLM"/>
    </source>
</evidence>
<protein>
    <recommendedName>
        <fullName evidence="3">DUF4054 domain-containing protein</fullName>
    </recommendedName>
</protein>
<keyword evidence="2" id="KW-1185">Reference proteome</keyword>
<proteinExistence type="predicted"/>
<evidence type="ECO:0000313" key="1">
    <source>
        <dbReference type="EMBL" id="AQU81065.1"/>
    </source>
</evidence>
<reference evidence="1 2" key="1">
    <citation type="submission" date="2017-01" db="EMBL/GenBank/DDBJ databases">
        <title>Planococcus faecalis genome complete sequence.</title>
        <authorList>
            <person name="Lee P.C."/>
        </authorList>
    </citation>
    <scope>NUCLEOTIDE SEQUENCE [LARGE SCALE GENOMIC DNA]</scope>
    <source>
        <strain evidence="1 2">AJ003</strain>
    </source>
</reference>
<name>A0ABN4XVE5_9BACL</name>
<accession>A0ABN4XVE5</accession>
<dbReference type="Proteomes" id="UP000189661">
    <property type="component" value="Chromosome"/>
</dbReference>
<evidence type="ECO:0000313" key="2">
    <source>
        <dbReference type="Proteomes" id="UP000189661"/>
    </source>
</evidence>
<organism evidence="1 2">
    <name type="scientific">Planococcus faecalis</name>
    <dbReference type="NCBI Taxonomy" id="1598147"/>
    <lineage>
        <taxon>Bacteria</taxon>
        <taxon>Bacillati</taxon>
        <taxon>Bacillota</taxon>
        <taxon>Bacilli</taxon>
        <taxon>Bacillales</taxon>
        <taxon>Caryophanaceae</taxon>
        <taxon>Planococcus</taxon>
    </lineage>
</organism>